<dbReference type="AlphaFoldDB" id="A0A9W7FEA3"/>
<evidence type="ECO:0000259" key="2">
    <source>
        <dbReference type="Pfam" id="PF01852"/>
    </source>
</evidence>
<feature type="transmembrane region" description="Helical" evidence="1">
    <location>
        <begin position="658"/>
        <end position="678"/>
    </location>
</feature>
<evidence type="ECO:0000313" key="3">
    <source>
        <dbReference type="EMBL" id="GMI10570.1"/>
    </source>
</evidence>
<dbReference type="OrthoDB" id="193494at2759"/>
<dbReference type="EMBL" id="BRXW01000150">
    <property type="protein sequence ID" value="GMI10570.1"/>
    <property type="molecule type" value="Genomic_DNA"/>
</dbReference>
<feature type="domain" description="START" evidence="2">
    <location>
        <begin position="260"/>
        <end position="352"/>
    </location>
</feature>
<dbReference type="InterPro" id="IPR023393">
    <property type="entry name" value="START-like_dom_sf"/>
</dbReference>
<feature type="transmembrane region" description="Helical" evidence="1">
    <location>
        <begin position="836"/>
        <end position="858"/>
    </location>
</feature>
<accession>A0A9W7FEA3</accession>
<proteinExistence type="predicted"/>
<name>A0A9W7FEA3_9STRA</name>
<dbReference type="SUPFAM" id="SSF55961">
    <property type="entry name" value="Bet v1-like"/>
    <property type="match status" value="1"/>
</dbReference>
<protein>
    <recommendedName>
        <fullName evidence="2">START domain-containing protein</fullName>
    </recommendedName>
</protein>
<dbReference type="Pfam" id="PF01852">
    <property type="entry name" value="START"/>
    <property type="match status" value="1"/>
</dbReference>
<comment type="caution">
    <text evidence="3">The sequence shown here is derived from an EMBL/GenBank/DDBJ whole genome shotgun (WGS) entry which is preliminary data.</text>
</comment>
<dbReference type="GO" id="GO:0008289">
    <property type="term" value="F:lipid binding"/>
    <property type="evidence" value="ECO:0007669"/>
    <property type="project" value="InterPro"/>
</dbReference>
<evidence type="ECO:0000313" key="4">
    <source>
        <dbReference type="Proteomes" id="UP001165122"/>
    </source>
</evidence>
<feature type="transmembrane region" description="Helical" evidence="1">
    <location>
        <begin position="737"/>
        <end position="754"/>
    </location>
</feature>
<evidence type="ECO:0000256" key="1">
    <source>
        <dbReference type="SAM" id="Phobius"/>
    </source>
</evidence>
<keyword evidence="1" id="KW-0812">Transmembrane</keyword>
<keyword evidence="1" id="KW-1133">Transmembrane helix</keyword>
<organism evidence="3 4">
    <name type="scientific">Triparma laevis f. longispina</name>
    <dbReference type="NCBI Taxonomy" id="1714387"/>
    <lineage>
        <taxon>Eukaryota</taxon>
        <taxon>Sar</taxon>
        <taxon>Stramenopiles</taxon>
        <taxon>Ochrophyta</taxon>
        <taxon>Bolidophyceae</taxon>
        <taxon>Parmales</taxon>
        <taxon>Triparmaceae</taxon>
        <taxon>Triparma</taxon>
    </lineage>
</organism>
<feature type="transmembrane region" description="Helical" evidence="1">
    <location>
        <begin position="708"/>
        <end position="730"/>
    </location>
</feature>
<sequence>MQMYFTLGEVEDLARRFVLAVDGGEIEGESHGGEYSQMFADFFKFAKTVVKSEGRAGALEEGRNELSSAGTVIALKDRSSKTLLANVSSTGKVLSHPSRVTLMMKSNKVLPIESQTSTALSVMGLPETTLYASNYNKDVETESEMVRQMDNVVQEYTFEEDEMITSALGLNSGLKMKGAIPFKEYKKTLSTCRDFRGFYNPKDGDIYVTNTFTVRGTHSQVAARMANYHYKCRNPAFGVMKEQEANSAEYLDIPNSHSAVYKNDYAFPSPLADREVIVKIVWKRLGEKSIMVAYHPLTSHPLVENKDGKSMIRGSLHSAMLVSQLDNGTSVVNMDFHINFGGNLPTAVINGFIIPNFNRIASHYQAFFAYSLPLESMTKTDGKLLGELLINQIKQARKKGGWTKRADLGKVGVDEFLYISVAMRKLLPLHPWFRALLHEISLNKVKVAGTVRTALSDLKDHDSVNLANCLSTIVLSNTEATAAVDHWIAQNAALEEFEKKNEWMRPFFAEVAQYNLKTSNLGLRLRVFGGALLSMIDLVTDIYMTVQFFNTDEQEQYGRINAWLISLTIFIQILASYGQNHRKLSYFFQDSVAIMIGFKPTLDAYRVGSGAEKEEHQIISPLHEMTLCKCVETVFEAIPSSIIQIYALLLAEERGMDAMVSILVSAMTIAFTSSMISYDWDTSPSQRSKASFIYGYIPDNAFRRALCFLSMISLSFAHVMLQTFSCALLAVINPSWLVYYLCSNIVLFFLYKIVTGDFYYFVNLSGVLRLILSLFERLTIKIITDFTMIIHLRGSCEMGGFCFLVSVLTSLVSSFVSAYLYSTYYEGGDKLDADKLQVILGSLSAIWIISLVTFISVINRKYLRTFYNMDTQSEYSRKTFLRHRDDRQDLKANALTDHPDVYCSWGDELLKPWTLKNWERWEEEKPSWFTDAWIECVPNEYIPYDWRVKYNKTKGRVSDPKMRRRSSIQQVKTLMGGVEER</sequence>
<keyword evidence="4" id="KW-1185">Reference proteome</keyword>
<feature type="transmembrane region" description="Helical" evidence="1">
    <location>
        <begin position="801"/>
        <end position="824"/>
    </location>
</feature>
<dbReference type="Gene3D" id="3.30.530.20">
    <property type="match status" value="1"/>
</dbReference>
<gene>
    <name evidence="3" type="ORF">TrLO_g11185</name>
</gene>
<keyword evidence="1" id="KW-0472">Membrane</keyword>
<reference evidence="4" key="1">
    <citation type="journal article" date="2023" name="Commun. Biol.">
        <title>Genome analysis of Parmales, the sister group of diatoms, reveals the evolutionary specialization of diatoms from phago-mixotrophs to photoautotrophs.</title>
        <authorList>
            <person name="Ban H."/>
            <person name="Sato S."/>
            <person name="Yoshikawa S."/>
            <person name="Yamada K."/>
            <person name="Nakamura Y."/>
            <person name="Ichinomiya M."/>
            <person name="Sato N."/>
            <person name="Blanc-Mathieu R."/>
            <person name="Endo H."/>
            <person name="Kuwata A."/>
            <person name="Ogata H."/>
        </authorList>
    </citation>
    <scope>NUCLEOTIDE SEQUENCE [LARGE SCALE GENOMIC DNA]</scope>
    <source>
        <strain evidence="4">NIES 3700</strain>
    </source>
</reference>
<dbReference type="InterPro" id="IPR002913">
    <property type="entry name" value="START_lipid-bd_dom"/>
</dbReference>
<dbReference type="Proteomes" id="UP001165122">
    <property type="component" value="Unassembled WGS sequence"/>
</dbReference>